<dbReference type="AlphaFoldDB" id="A0A0A9HGB2"/>
<protein>
    <submittedName>
        <fullName evidence="2">Uncharacterized protein</fullName>
    </submittedName>
</protein>
<reference evidence="2" key="2">
    <citation type="journal article" date="2015" name="Data Brief">
        <title>Shoot transcriptome of the giant reed, Arundo donax.</title>
        <authorList>
            <person name="Barrero R.A."/>
            <person name="Guerrero F.D."/>
            <person name="Moolhuijzen P."/>
            <person name="Goolsby J.A."/>
            <person name="Tidwell J."/>
            <person name="Bellgard S.E."/>
            <person name="Bellgard M.I."/>
        </authorList>
    </citation>
    <scope>NUCLEOTIDE SEQUENCE</scope>
    <source>
        <tissue evidence="2">Shoot tissue taken approximately 20 cm above the soil surface</tissue>
    </source>
</reference>
<sequence length="106" mass="11921">MTSSTAAPASPPRPPPIWTALCPQASTSRGCSRSCTRRWRRLSPATRLRYWLRQGCARPCDLANLLLQYCSIMACLCSDQSMCPMALLLLIPKDHPLTTTRWVCPW</sequence>
<evidence type="ECO:0000256" key="1">
    <source>
        <dbReference type="SAM" id="MobiDB-lite"/>
    </source>
</evidence>
<feature type="region of interest" description="Disordered" evidence="1">
    <location>
        <begin position="1"/>
        <end position="21"/>
    </location>
</feature>
<name>A0A0A9HGB2_ARUDO</name>
<accession>A0A0A9HGB2</accession>
<organism evidence="2">
    <name type="scientific">Arundo donax</name>
    <name type="common">Giant reed</name>
    <name type="synonym">Donax arundinaceus</name>
    <dbReference type="NCBI Taxonomy" id="35708"/>
    <lineage>
        <taxon>Eukaryota</taxon>
        <taxon>Viridiplantae</taxon>
        <taxon>Streptophyta</taxon>
        <taxon>Embryophyta</taxon>
        <taxon>Tracheophyta</taxon>
        <taxon>Spermatophyta</taxon>
        <taxon>Magnoliopsida</taxon>
        <taxon>Liliopsida</taxon>
        <taxon>Poales</taxon>
        <taxon>Poaceae</taxon>
        <taxon>PACMAD clade</taxon>
        <taxon>Arundinoideae</taxon>
        <taxon>Arundineae</taxon>
        <taxon>Arundo</taxon>
    </lineage>
</organism>
<evidence type="ECO:0000313" key="2">
    <source>
        <dbReference type="EMBL" id="JAE31948.1"/>
    </source>
</evidence>
<proteinExistence type="predicted"/>
<dbReference type="EMBL" id="GBRH01165948">
    <property type="protein sequence ID" value="JAE31948.1"/>
    <property type="molecule type" value="Transcribed_RNA"/>
</dbReference>
<reference evidence="2" key="1">
    <citation type="submission" date="2014-09" db="EMBL/GenBank/DDBJ databases">
        <authorList>
            <person name="Magalhaes I.L.F."/>
            <person name="Oliveira U."/>
            <person name="Santos F.R."/>
            <person name="Vidigal T.H.D.A."/>
            <person name="Brescovit A.D."/>
            <person name="Santos A.J."/>
        </authorList>
    </citation>
    <scope>NUCLEOTIDE SEQUENCE</scope>
    <source>
        <tissue evidence="2">Shoot tissue taken approximately 20 cm above the soil surface</tissue>
    </source>
</reference>